<evidence type="ECO:0000256" key="1">
    <source>
        <dbReference type="SAM" id="Coils"/>
    </source>
</evidence>
<sequence>MDFEEIVIENDRNVAYYSYEGNRILWDVNIFDATLTLYFYDSNNLLYKDESYSLKSTLLLNVVKSISAMSSLKKQKIRQYNYNAQRQVTSIVSIHPNGNKRIETYKYDNKGRLSAVLEDGETIREYRYDETDKLTRETEISRTSYKDQTGIYRGGKQYFYKGGQIVESCKTSQATLWGKITHIRASKSSTLLADMIGKSFPITSEGALGELIANRVLIGEVDIDYKMVVTRKNNEPETKEEFVTYEYEINSHGNWETRYTRSSTDGKIQKIAKREYRSLSSVQQEIQEQEREKLAVIERKAREDSIRQARQDSIKQARIREDSISLARQKHISDSIRLAKSIQSIQRAALLELVKNIENGDKELQQLYSNRNILVEGFRNSDGSLVRAKNKLYKVYNAIYQASEVCRRNARNKNFAGVIDEKFLRDVQIIQQNMRKFRKAKTKLVEKKLDNMDSLEDKIEFLKKEALTLLPSE</sequence>
<dbReference type="RefSeq" id="WP_186975446.1">
    <property type="nucleotide sequence ID" value="NZ_JACOOH010000002.1"/>
</dbReference>
<keyword evidence="1" id="KW-0175">Coiled coil</keyword>
<name>A0ABR7CYM9_9BACT</name>
<dbReference type="Gene3D" id="2.180.10.10">
    <property type="entry name" value="RHS repeat-associated core"/>
    <property type="match status" value="1"/>
</dbReference>
<proteinExistence type="predicted"/>
<feature type="coiled-coil region" evidence="1">
    <location>
        <begin position="272"/>
        <end position="299"/>
    </location>
</feature>
<evidence type="ECO:0000313" key="3">
    <source>
        <dbReference type="Proteomes" id="UP000646484"/>
    </source>
</evidence>
<dbReference type="EMBL" id="JACOOH010000002">
    <property type="protein sequence ID" value="MBC5620784.1"/>
    <property type="molecule type" value="Genomic_DNA"/>
</dbReference>
<dbReference type="Proteomes" id="UP000646484">
    <property type="component" value="Unassembled WGS sequence"/>
</dbReference>
<accession>A0ABR7CYM9</accession>
<gene>
    <name evidence="2" type="ORF">H8S64_06720</name>
</gene>
<comment type="caution">
    <text evidence="2">The sequence shown here is derived from an EMBL/GenBank/DDBJ whole genome shotgun (WGS) entry which is preliminary data.</text>
</comment>
<protein>
    <recommendedName>
        <fullName evidence="4">YD repeat-containing protein</fullName>
    </recommendedName>
</protein>
<keyword evidence="3" id="KW-1185">Reference proteome</keyword>
<evidence type="ECO:0008006" key="4">
    <source>
        <dbReference type="Google" id="ProtNLM"/>
    </source>
</evidence>
<feature type="coiled-coil region" evidence="1">
    <location>
        <begin position="438"/>
        <end position="465"/>
    </location>
</feature>
<evidence type="ECO:0000313" key="2">
    <source>
        <dbReference type="EMBL" id="MBC5620784.1"/>
    </source>
</evidence>
<reference evidence="2 3" key="1">
    <citation type="submission" date="2020-08" db="EMBL/GenBank/DDBJ databases">
        <title>Genome public.</title>
        <authorList>
            <person name="Liu C."/>
            <person name="Sun Q."/>
        </authorList>
    </citation>
    <scope>NUCLEOTIDE SEQUENCE [LARGE SCALE GENOMIC DNA]</scope>
    <source>
        <strain evidence="2 3">NSJ-56</strain>
    </source>
</reference>
<organism evidence="2 3">
    <name type="scientific">Butyricimonas hominis</name>
    <dbReference type="NCBI Taxonomy" id="2763032"/>
    <lineage>
        <taxon>Bacteria</taxon>
        <taxon>Pseudomonadati</taxon>
        <taxon>Bacteroidota</taxon>
        <taxon>Bacteroidia</taxon>
        <taxon>Bacteroidales</taxon>
        <taxon>Odoribacteraceae</taxon>
        <taxon>Butyricimonas</taxon>
    </lineage>
</organism>